<protein>
    <recommendedName>
        <fullName evidence="2">SAC3/GANP/THP3 conserved domain-containing protein</fullName>
    </recommendedName>
</protein>
<dbReference type="STRING" id="590646.G3AX37"/>
<feature type="domain" description="SAC3/GANP/THP3 conserved" evidence="2">
    <location>
        <begin position="172"/>
        <end position="383"/>
    </location>
</feature>
<dbReference type="PANTHER" id="PTHR12436">
    <property type="entry name" value="80 KDA MCM3-ASSOCIATED PROTEIN"/>
    <property type="match status" value="1"/>
</dbReference>
<dbReference type="HOGENOM" id="CLU_015513_0_0_1"/>
<dbReference type="GO" id="GO:0005634">
    <property type="term" value="C:nucleus"/>
    <property type="evidence" value="ECO:0007669"/>
    <property type="project" value="TreeGrafter"/>
</dbReference>
<dbReference type="InterPro" id="IPR045107">
    <property type="entry name" value="SAC3/GANP/THP3"/>
</dbReference>
<evidence type="ECO:0000313" key="4">
    <source>
        <dbReference type="Proteomes" id="UP000000707"/>
    </source>
</evidence>
<evidence type="ECO:0000259" key="2">
    <source>
        <dbReference type="Pfam" id="PF03399"/>
    </source>
</evidence>
<dbReference type="PANTHER" id="PTHR12436:SF4">
    <property type="entry name" value="LEUKOCYTE RECEPTOR CLUSTER MEMBER 8"/>
    <property type="match status" value="1"/>
</dbReference>
<reference evidence="3 4" key="1">
    <citation type="journal article" date="2011" name="Proc. Natl. Acad. Sci. U.S.A.">
        <title>Comparative genomics of xylose-fermenting fungi for enhanced biofuel production.</title>
        <authorList>
            <person name="Wohlbach D.J."/>
            <person name="Kuo A."/>
            <person name="Sato T.K."/>
            <person name="Potts K.M."/>
            <person name="Salamov A.A."/>
            <person name="LaButti K.M."/>
            <person name="Sun H."/>
            <person name="Clum A."/>
            <person name="Pangilinan J.L."/>
            <person name="Lindquist E.A."/>
            <person name="Lucas S."/>
            <person name="Lapidus A."/>
            <person name="Jin M."/>
            <person name="Gunawan C."/>
            <person name="Balan V."/>
            <person name="Dale B.E."/>
            <person name="Jeffries T.W."/>
            <person name="Zinkel R."/>
            <person name="Barry K.W."/>
            <person name="Grigoriev I.V."/>
            <person name="Gasch A.P."/>
        </authorList>
    </citation>
    <scope>NUCLEOTIDE SEQUENCE [LARGE SCALE GENOMIC DNA]</scope>
    <source>
        <strain evidence="4">ATCC 10573 / BCRC 21748 / CBS 615 / JCM 9827 / NBRC 10315 / NRRL Y-1498 / VKM Y-70</strain>
    </source>
</reference>
<dbReference type="Gene3D" id="1.25.40.990">
    <property type="match status" value="1"/>
</dbReference>
<gene>
    <name evidence="3" type="ORF">CANTEDRAFT_132937</name>
</gene>
<keyword evidence="4" id="KW-1185">Reference proteome</keyword>
<dbReference type="OrthoDB" id="199574at2759"/>
<sequence length="386" mass="45163">MKTSSEGTSETPDQRWPSSLEKFVSDSFVKSGALNPHEKLIFHQQIKELLEKAEAQNKVFSNNWEMQKLPIFHPGLPLDLCSNISFSSPESSVKRKKESQNKKRATLSPPELTPKMHDSEHKKPQNKKYDSDHKKRQRLERFSSPDLPSKPVLSTETTKNGAIVGRSQVIEKRYLRLTSEPDPNSVRPQAVLQQAVTRLLDLTNTKPYSYIKDQFKAIRQDLTVQHIKNDFSMYVYETNARLSIRNNDLGEMNQCVTQIEYLFDSKQERNSRLNRLELEFMCYRILYMLMVGNHSEIFKIKYKLLKKQYQHPEEVDMLRYAQLAFDLQNSMLTSNFYSFFQIAEKFKTMELGSILIQNYLIEKEKIKTLDILAKSYKKLSEDFAMC</sequence>
<dbReference type="AlphaFoldDB" id="G3AX37"/>
<dbReference type="Proteomes" id="UP000000707">
    <property type="component" value="Unassembled WGS sequence"/>
</dbReference>
<evidence type="ECO:0000256" key="1">
    <source>
        <dbReference type="SAM" id="MobiDB-lite"/>
    </source>
</evidence>
<feature type="region of interest" description="Disordered" evidence="1">
    <location>
        <begin position="87"/>
        <end position="160"/>
    </location>
</feature>
<name>G3AX37_CANTC</name>
<dbReference type="InterPro" id="IPR005062">
    <property type="entry name" value="SAC3/GANP/THP3_conserved"/>
</dbReference>
<dbReference type="Pfam" id="PF03399">
    <property type="entry name" value="SAC3_GANP"/>
    <property type="match status" value="1"/>
</dbReference>
<feature type="compositionally biased region" description="Basic residues" evidence="1">
    <location>
        <begin position="94"/>
        <end position="105"/>
    </location>
</feature>
<accession>G3AX37</accession>
<evidence type="ECO:0000313" key="3">
    <source>
        <dbReference type="EMBL" id="EGV66680.1"/>
    </source>
</evidence>
<proteinExistence type="predicted"/>
<feature type="compositionally biased region" description="Basic and acidic residues" evidence="1">
    <location>
        <begin position="114"/>
        <end position="143"/>
    </location>
</feature>
<organism evidence="4">
    <name type="scientific">Candida tenuis (strain ATCC 10573 / BCRC 21748 / CBS 615 / JCM 9827 / NBRC 10315 / NRRL Y-1498 / VKM Y-70)</name>
    <name type="common">Yeast</name>
    <name type="synonym">Yamadazyma tenuis</name>
    <dbReference type="NCBI Taxonomy" id="590646"/>
    <lineage>
        <taxon>Eukaryota</taxon>
        <taxon>Fungi</taxon>
        <taxon>Dikarya</taxon>
        <taxon>Ascomycota</taxon>
        <taxon>Saccharomycotina</taxon>
        <taxon>Pichiomycetes</taxon>
        <taxon>Debaryomycetaceae</taxon>
        <taxon>Yamadazyma</taxon>
    </lineage>
</organism>
<dbReference type="eggNOG" id="KOG1861">
    <property type="taxonomic scope" value="Eukaryota"/>
</dbReference>
<dbReference type="EMBL" id="GL996510">
    <property type="protein sequence ID" value="EGV66680.1"/>
    <property type="molecule type" value="Genomic_DNA"/>
</dbReference>